<evidence type="ECO:0000313" key="1">
    <source>
        <dbReference type="EMBL" id="AGY56596.1"/>
    </source>
</evidence>
<dbReference type="RefSeq" id="WP_023171612.1">
    <property type="nucleotide sequence ID" value="NC_022600.1"/>
</dbReference>
<dbReference type="InterPro" id="IPR011660">
    <property type="entry name" value="VapB-like"/>
</dbReference>
<keyword evidence="2" id="KW-1185">Reference proteome</keyword>
<dbReference type="EMBL" id="CP003587">
    <property type="protein sequence ID" value="AGY56596.1"/>
    <property type="molecule type" value="Genomic_DNA"/>
</dbReference>
<evidence type="ECO:0008006" key="3">
    <source>
        <dbReference type="Google" id="ProtNLM"/>
    </source>
</evidence>
<evidence type="ECO:0000313" key="2">
    <source>
        <dbReference type="Proteomes" id="UP000017396"/>
    </source>
</evidence>
<accession>U5QCJ3</accession>
<proteinExistence type="predicted"/>
<reference evidence="1 2" key="1">
    <citation type="journal article" date="2013" name="PLoS ONE">
        <title>Cultivation and Complete Genome Sequencing of Gloeobacter kilaueensis sp. nov., from a Lava Cave in Kilauea Caldera, Hawai'i.</title>
        <authorList>
            <person name="Saw J.H."/>
            <person name="Schatz M."/>
            <person name="Brown M.V."/>
            <person name="Kunkel D.D."/>
            <person name="Foster J.S."/>
            <person name="Shick H."/>
            <person name="Christensen S."/>
            <person name="Hou S."/>
            <person name="Wan X."/>
            <person name="Donachie S.P."/>
        </authorList>
    </citation>
    <scope>NUCLEOTIDE SEQUENCE [LARGE SCALE GENOMIC DNA]</scope>
    <source>
        <strain evidence="2">JS</strain>
    </source>
</reference>
<name>U5QCJ3_GLOK1</name>
<organism evidence="1 2">
    <name type="scientific">Gloeobacter kilaueensis (strain ATCC BAA-2537 / CCAP 1431/1 / ULC 316 / JS1)</name>
    <dbReference type="NCBI Taxonomy" id="1183438"/>
    <lineage>
        <taxon>Bacteria</taxon>
        <taxon>Bacillati</taxon>
        <taxon>Cyanobacteriota</taxon>
        <taxon>Cyanophyceae</taxon>
        <taxon>Gloeobacterales</taxon>
        <taxon>Gloeobacteraceae</taxon>
        <taxon>Gloeobacter</taxon>
    </lineage>
</organism>
<gene>
    <name evidence="1" type="ORF">GKIL_0349</name>
</gene>
<protein>
    <recommendedName>
        <fullName evidence="3">Rv0623 family protein transcription factor</fullName>
    </recommendedName>
</protein>
<dbReference type="STRING" id="1183438.GKIL_0349"/>
<sequence>MQQLNIKSDRAYQMATELSRLTGESVTQAVTQAIEERLERMRGQTRRRRQGIARRLLALSTRSTALPVLDPRPPDEILYDAHGLPSNPF</sequence>
<dbReference type="HOGENOM" id="CLU_165457_4_0_3"/>
<dbReference type="AlphaFoldDB" id="U5QCJ3"/>
<dbReference type="KEGG" id="glj:GKIL_0349"/>
<dbReference type="Pfam" id="PF07704">
    <property type="entry name" value="PSK_trans_fac"/>
    <property type="match status" value="1"/>
</dbReference>
<dbReference type="eggNOG" id="COG4423">
    <property type="taxonomic scope" value="Bacteria"/>
</dbReference>
<dbReference type="OrthoDB" id="495439at2"/>
<dbReference type="Proteomes" id="UP000017396">
    <property type="component" value="Chromosome"/>
</dbReference>